<feature type="domain" description="Amidase" evidence="4">
    <location>
        <begin position="29"/>
        <end position="470"/>
    </location>
</feature>
<dbReference type="RefSeq" id="WP_097573397.1">
    <property type="nucleotide sequence ID" value="NZ_NWQG01000050.1"/>
</dbReference>
<dbReference type="InterPro" id="IPR036928">
    <property type="entry name" value="AS_sf"/>
</dbReference>
<dbReference type="SUPFAM" id="SSF75304">
    <property type="entry name" value="Amidase signature (AS) enzymes"/>
    <property type="match status" value="1"/>
</dbReference>
<gene>
    <name evidence="5" type="ORF">CN311_10220</name>
</gene>
<sequence length="492" mass="52024">MTSADDQLCFLPATELAERIRRRDLSPVEVTEAYLRRIEARNPVVNAYTLVLGDEAMDAARVAEKAVMAGVPLGPLHGVPVGIKDLDDLAGVPTSMGSRAVENRVPKDSAAAVDRLLDAGAIVLGKTNTPEFGHKGITDNLRFGPTSTPFAIGYNSGGSSGGSAAAVADGMAALAQGTDGGGSVRIPASFSGTVGFKPSFGRIPSVTRPDGFLWGHPLVHIGPLARTVADAALMTKVMAGSHSRDPLSLPDDGVDYVGAVSGPARKPRVAYSPRLGNFPVHPDVAAVVADAVDVMRRNGIEVDEVEPDFKADHKELAALWVRTISIHYAAIAVYWKQEGIDLMGEHAAVLTPQFRAMLEGAYKVSAVEHALDDLLRTNVFDGLQDLFETHDLIVSPTLAIPPVKNATDGNTIGPTSINGEAVDPLIGWCMTYPINYTGHPAISVPAGLTAQGLPVGLQIIGRRHADASVLNMAARFERMQPWFGSYLKLAGR</sequence>
<proteinExistence type="inferred from homology"/>
<name>A0A2A6FH01_9HYPH</name>
<dbReference type="PROSITE" id="PS00571">
    <property type="entry name" value="AMIDASES"/>
    <property type="match status" value="1"/>
</dbReference>
<comment type="function">
    <text evidence="1">Hydrolyzes indole-3-acetamide (IAM) into indole-3-acetic acid (IAA).</text>
</comment>
<accession>A0A2A6FH01</accession>
<evidence type="ECO:0000256" key="2">
    <source>
        <dbReference type="ARBA" id="ARBA00009199"/>
    </source>
</evidence>
<dbReference type="PIRSF" id="PIRSF001221">
    <property type="entry name" value="Amidase_fungi"/>
    <property type="match status" value="1"/>
</dbReference>
<evidence type="ECO:0000259" key="4">
    <source>
        <dbReference type="Pfam" id="PF01425"/>
    </source>
</evidence>
<dbReference type="EMBL" id="NWQG01000050">
    <property type="protein sequence ID" value="PDQ21240.1"/>
    <property type="molecule type" value="Genomic_DNA"/>
</dbReference>
<dbReference type="InterPro" id="IPR020556">
    <property type="entry name" value="Amidase_CS"/>
</dbReference>
<dbReference type="AlphaFoldDB" id="A0A2A6FH01"/>
<organism evidence="5 6">
    <name type="scientific">Mesorhizobium sanjuanii</name>
    <dbReference type="NCBI Taxonomy" id="2037900"/>
    <lineage>
        <taxon>Bacteria</taxon>
        <taxon>Pseudomonadati</taxon>
        <taxon>Pseudomonadota</taxon>
        <taxon>Alphaproteobacteria</taxon>
        <taxon>Hyphomicrobiales</taxon>
        <taxon>Phyllobacteriaceae</taxon>
        <taxon>Mesorhizobium</taxon>
    </lineage>
</organism>
<dbReference type="GO" id="GO:0003824">
    <property type="term" value="F:catalytic activity"/>
    <property type="evidence" value="ECO:0007669"/>
    <property type="project" value="InterPro"/>
</dbReference>
<dbReference type="Pfam" id="PF01425">
    <property type="entry name" value="Amidase"/>
    <property type="match status" value="1"/>
</dbReference>
<evidence type="ECO:0000313" key="6">
    <source>
        <dbReference type="Proteomes" id="UP000219182"/>
    </source>
</evidence>
<dbReference type="InterPro" id="IPR023631">
    <property type="entry name" value="Amidase_dom"/>
</dbReference>
<comment type="caution">
    <text evidence="5">The sequence shown here is derived from an EMBL/GenBank/DDBJ whole genome shotgun (WGS) entry which is preliminary data.</text>
</comment>
<evidence type="ECO:0000313" key="5">
    <source>
        <dbReference type="EMBL" id="PDQ21240.1"/>
    </source>
</evidence>
<comment type="similarity">
    <text evidence="2">Belongs to the amidase family.</text>
</comment>
<dbReference type="InterPro" id="IPR000120">
    <property type="entry name" value="Amidase"/>
</dbReference>
<evidence type="ECO:0000256" key="3">
    <source>
        <dbReference type="ARBA" id="ARBA00021874"/>
    </source>
</evidence>
<dbReference type="Proteomes" id="UP000219182">
    <property type="component" value="Unassembled WGS sequence"/>
</dbReference>
<keyword evidence="6" id="KW-1185">Reference proteome</keyword>
<dbReference type="PANTHER" id="PTHR11895:SF7">
    <property type="entry name" value="GLUTAMYL-TRNA(GLN) AMIDOTRANSFERASE SUBUNIT A, MITOCHONDRIAL"/>
    <property type="match status" value="1"/>
</dbReference>
<dbReference type="PANTHER" id="PTHR11895">
    <property type="entry name" value="TRANSAMIDASE"/>
    <property type="match status" value="1"/>
</dbReference>
<dbReference type="Gene3D" id="3.90.1300.10">
    <property type="entry name" value="Amidase signature (AS) domain"/>
    <property type="match status" value="1"/>
</dbReference>
<protein>
    <recommendedName>
        <fullName evidence="3">Indoleacetamide hydrolase</fullName>
    </recommendedName>
</protein>
<reference evidence="5 6" key="1">
    <citation type="submission" date="2017-09" db="EMBL/GenBank/DDBJ databases">
        <title>Mesorhizobum sanjuanii sp. nov. isolated from nodules of Lotus tenuis in saline-alkaline lowlands of Flooding Pampa.</title>
        <authorList>
            <person name="Sannazzaro A.I."/>
            <person name="Torres Tejerizo G.A."/>
            <person name="Fontana F."/>
            <person name="Cumpa Velazquez L.M."/>
            <person name="Hansen L."/>
            <person name="Pistorio M."/>
            <person name="Estrella M.J."/>
        </authorList>
    </citation>
    <scope>NUCLEOTIDE SEQUENCE [LARGE SCALE GENOMIC DNA]</scope>
    <source>
        <strain evidence="5 6">BSA136</strain>
    </source>
</reference>
<evidence type="ECO:0000256" key="1">
    <source>
        <dbReference type="ARBA" id="ARBA00003871"/>
    </source>
</evidence>